<name>A0A5N5WNF7_9EURO</name>
<sequence>MVFCHTFISLGLFITLRSTFRKFLESFTASCEPYLYSLLFYLPILYTLFYFLTSTGVSLAFYSLFRILGGFSHILKISVTGSGYVSCYVSSKGQEKGKKKKEKGGKKKNLNDLCHCVMGS</sequence>
<gene>
    <name evidence="2" type="ORF">BDV29DRAFT_63649</name>
</gene>
<keyword evidence="1" id="KW-1133">Transmembrane helix</keyword>
<evidence type="ECO:0000256" key="1">
    <source>
        <dbReference type="SAM" id="Phobius"/>
    </source>
</evidence>
<dbReference type="EMBL" id="ML732376">
    <property type="protein sequence ID" value="KAB8068730.1"/>
    <property type="molecule type" value="Genomic_DNA"/>
</dbReference>
<evidence type="ECO:0000313" key="3">
    <source>
        <dbReference type="Proteomes" id="UP000326565"/>
    </source>
</evidence>
<dbReference type="AlphaFoldDB" id="A0A5N5WNF7"/>
<feature type="transmembrane region" description="Helical" evidence="1">
    <location>
        <begin position="41"/>
        <end position="65"/>
    </location>
</feature>
<accession>A0A5N5WNF7</accession>
<proteinExistence type="predicted"/>
<reference evidence="2 3" key="1">
    <citation type="submission" date="2019-04" db="EMBL/GenBank/DDBJ databases">
        <title>Friends and foes A comparative genomics study of 23 Aspergillus species from section Flavi.</title>
        <authorList>
            <consortium name="DOE Joint Genome Institute"/>
            <person name="Kjaerbolling I."/>
            <person name="Vesth T."/>
            <person name="Frisvad J.C."/>
            <person name="Nybo J.L."/>
            <person name="Theobald S."/>
            <person name="Kildgaard S."/>
            <person name="Isbrandt T."/>
            <person name="Kuo A."/>
            <person name="Sato A."/>
            <person name="Lyhne E.K."/>
            <person name="Kogle M.E."/>
            <person name="Wiebenga A."/>
            <person name="Kun R.S."/>
            <person name="Lubbers R.J."/>
            <person name="Makela M.R."/>
            <person name="Barry K."/>
            <person name="Chovatia M."/>
            <person name="Clum A."/>
            <person name="Daum C."/>
            <person name="Haridas S."/>
            <person name="He G."/>
            <person name="LaButti K."/>
            <person name="Lipzen A."/>
            <person name="Mondo S."/>
            <person name="Riley R."/>
            <person name="Salamov A."/>
            <person name="Simmons B.A."/>
            <person name="Magnuson J.K."/>
            <person name="Henrissat B."/>
            <person name="Mortensen U.H."/>
            <person name="Larsen T.O."/>
            <person name="Devries R.P."/>
            <person name="Grigoriev I.V."/>
            <person name="Machida M."/>
            <person name="Baker S.E."/>
            <person name="Andersen M.R."/>
        </authorList>
    </citation>
    <scope>NUCLEOTIDE SEQUENCE [LARGE SCALE GENOMIC DNA]</scope>
    <source>
        <strain evidence="2 3">CBS 151.66</strain>
    </source>
</reference>
<organism evidence="2 3">
    <name type="scientific">Aspergillus leporis</name>
    <dbReference type="NCBI Taxonomy" id="41062"/>
    <lineage>
        <taxon>Eukaryota</taxon>
        <taxon>Fungi</taxon>
        <taxon>Dikarya</taxon>
        <taxon>Ascomycota</taxon>
        <taxon>Pezizomycotina</taxon>
        <taxon>Eurotiomycetes</taxon>
        <taxon>Eurotiomycetidae</taxon>
        <taxon>Eurotiales</taxon>
        <taxon>Aspergillaceae</taxon>
        <taxon>Aspergillus</taxon>
        <taxon>Aspergillus subgen. Circumdati</taxon>
    </lineage>
</organism>
<protein>
    <submittedName>
        <fullName evidence="2">Uncharacterized protein</fullName>
    </submittedName>
</protein>
<evidence type="ECO:0000313" key="2">
    <source>
        <dbReference type="EMBL" id="KAB8068730.1"/>
    </source>
</evidence>
<keyword evidence="1" id="KW-0812">Transmembrane</keyword>
<keyword evidence="1" id="KW-0472">Membrane</keyword>
<dbReference type="Proteomes" id="UP000326565">
    <property type="component" value="Unassembled WGS sequence"/>
</dbReference>
<keyword evidence="3" id="KW-1185">Reference proteome</keyword>